<evidence type="ECO:0000256" key="7">
    <source>
        <dbReference type="ARBA" id="ARBA00022989"/>
    </source>
</evidence>
<reference evidence="12 13" key="1">
    <citation type="submission" date="2023-09" db="EMBL/GenBank/DDBJ databases">
        <authorList>
            <person name="Rey-Velasco X."/>
        </authorList>
    </citation>
    <scope>NUCLEOTIDE SEQUENCE [LARGE SCALE GENOMIC DNA]</scope>
    <source>
        <strain evidence="12 13">F158</strain>
    </source>
</reference>
<comment type="similarity">
    <text evidence="10">Belongs to the TrkH potassium transport family.</text>
</comment>
<evidence type="ECO:0000256" key="8">
    <source>
        <dbReference type="ARBA" id="ARBA00023065"/>
    </source>
</evidence>
<dbReference type="InterPro" id="IPR003445">
    <property type="entry name" value="Cat_transpt"/>
</dbReference>
<keyword evidence="5 11" id="KW-0812">Transmembrane</keyword>
<feature type="transmembrane region" description="Helical" evidence="11">
    <location>
        <begin position="71"/>
        <end position="92"/>
    </location>
</feature>
<keyword evidence="9 10" id="KW-0472">Membrane</keyword>
<dbReference type="RefSeq" id="WP_311690353.1">
    <property type="nucleotide sequence ID" value="NZ_JAVRHL010000002.1"/>
</dbReference>
<feature type="transmembrane region" description="Helical" evidence="11">
    <location>
        <begin position="39"/>
        <end position="59"/>
    </location>
</feature>
<keyword evidence="3 10" id="KW-1003">Cell membrane</keyword>
<feature type="transmembrane region" description="Helical" evidence="11">
    <location>
        <begin position="239"/>
        <end position="259"/>
    </location>
</feature>
<feature type="transmembrane region" description="Helical" evidence="11">
    <location>
        <begin position="389"/>
        <end position="411"/>
    </location>
</feature>
<feature type="transmembrane region" description="Helical" evidence="11">
    <location>
        <begin position="186"/>
        <end position="207"/>
    </location>
</feature>
<feature type="transmembrane region" description="Helical" evidence="11">
    <location>
        <begin position="271"/>
        <end position="292"/>
    </location>
</feature>
<evidence type="ECO:0000256" key="11">
    <source>
        <dbReference type="SAM" id="Phobius"/>
    </source>
</evidence>
<evidence type="ECO:0000256" key="9">
    <source>
        <dbReference type="ARBA" id="ARBA00023136"/>
    </source>
</evidence>
<keyword evidence="4 10" id="KW-0633">Potassium transport</keyword>
<comment type="subcellular location">
    <subcellularLocation>
        <location evidence="10">Cell inner membrane</location>
        <topology evidence="10">Multi-pass membrane protein</topology>
    </subcellularLocation>
    <subcellularLocation>
        <location evidence="1">Cell membrane</location>
        <topology evidence="1">Multi-pass membrane protein</topology>
    </subcellularLocation>
</comment>
<dbReference type="PIRSF" id="PIRSF006247">
    <property type="entry name" value="TrkH"/>
    <property type="match status" value="1"/>
</dbReference>
<name>A0ABU3DFW6_9RHOB</name>
<dbReference type="PANTHER" id="PTHR32024">
    <property type="entry name" value="TRK SYSTEM POTASSIUM UPTAKE PROTEIN TRKG-RELATED"/>
    <property type="match status" value="1"/>
</dbReference>
<organism evidence="12 13">
    <name type="scientific">Tropicimonas omnivorans</name>
    <dbReference type="NCBI Taxonomy" id="3075590"/>
    <lineage>
        <taxon>Bacteria</taxon>
        <taxon>Pseudomonadati</taxon>
        <taxon>Pseudomonadota</taxon>
        <taxon>Alphaproteobacteria</taxon>
        <taxon>Rhodobacterales</taxon>
        <taxon>Roseobacteraceae</taxon>
        <taxon>Tropicimonas</taxon>
    </lineage>
</organism>
<keyword evidence="13" id="KW-1185">Reference proteome</keyword>
<protein>
    <recommendedName>
        <fullName evidence="10">Trk system potassium uptake protein</fullName>
    </recommendedName>
</protein>
<comment type="function">
    <text evidence="10">Low-affinity potassium transport system. Interacts with Trk system potassium uptake protein TrkA.</text>
</comment>
<keyword evidence="8 10" id="KW-0406">Ion transport</keyword>
<keyword evidence="6 10" id="KW-0630">Potassium</keyword>
<dbReference type="PANTHER" id="PTHR32024:SF3">
    <property type="entry name" value="TRK SYSTEM POTASSIUM UPTAKE PROTEIN"/>
    <property type="match status" value="1"/>
</dbReference>
<dbReference type="Proteomes" id="UP001265259">
    <property type="component" value="Unassembled WGS sequence"/>
</dbReference>
<feature type="transmembrane region" description="Helical" evidence="11">
    <location>
        <begin position="134"/>
        <end position="154"/>
    </location>
</feature>
<keyword evidence="2 10" id="KW-0813">Transport</keyword>
<comment type="caution">
    <text evidence="12">The sequence shown here is derived from an EMBL/GenBank/DDBJ whole genome shotgun (WGS) entry which is preliminary data.</text>
</comment>
<proteinExistence type="inferred from homology"/>
<feature type="transmembrane region" description="Helical" evidence="11">
    <location>
        <begin position="455"/>
        <end position="480"/>
    </location>
</feature>
<evidence type="ECO:0000313" key="12">
    <source>
        <dbReference type="EMBL" id="MDT0682612.1"/>
    </source>
</evidence>
<gene>
    <name evidence="12" type="ORF">RM543_07940</name>
</gene>
<dbReference type="Pfam" id="PF02386">
    <property type="entry name" value="TrkH"/>
    <property type="match status" value="1"/>
</dbReference>
<keyword evidence="10" id="KW-0997">Cell inner membrane</keyword>
<evidence type="ECO:0000256" key="1">
    <source>
        <dbReference type="ARBA" id="ARBA00004651"/>
    </source>
</evidence>
<evidence type="ECO:0000313" key="13">
    <source>
        <dbReference type="Proteomes" id="UP001265259"/>
    </source>
</evidence>
<feature type="transmembrane region" description="Helical" evidence="11">
    <location>
        <begin position="331"/>
        <end position="353"/>
    </location>
</feature>
<evidence type="ECO:0000256" key="2">
    <source>
        <dbReference type="ARBA" id="ARBA00022448"/>
    </source>
</evidence>
<keyword evidence="7 11" id="KW-1133">Transmembrane helix</keyword>
<sequence>MFDLRPVGYIIGLLLTVLGAAMLLPLGMDLLAGNGEWPVFLESAIITALTGTFLAISCANGVGRGLTIRQTFLVTTLVWLILAIFAAVPFILGDTQASITDAFFESMSGLTTTGSTVFTGLDDLPAGILLWRSLLQWMGGIGIVVVAMVFLPELRVGGMQIFRSEAFDTLGKILPRAAEIAARITWIYLGLTFAAFLAFAAVGMTAFDALCHALTAISTGGFSTTDASFGAYQGAPEYVATVVMLLASLPFVRYIQLLAGTARPFFEDTQIRAYFTVIGVTVAGLFLFQVFVDGLHPEQSFREAIFNVVSIISGTGFASVDYQLWGAVPVVIFFFLGLVGGCAGSTSCSVKIFRYQILLSAVRAQIRAIHSPHGMFLTRFDGRPVGPDVLNSVMAFFSIFVVSLGALSILLSMTGLDFTTSVSGAATAIANIGPGLGDTIGPAGNFSTLNPTAKWLLAIAMLVGRLELLVVYAILTVNFWRS</sequence>
<accession>A0ABU3DFW6</accession>
<evidence type="ECO:0000256" key="5">
    <source>
        <dbReference type="ARBA" id="ARBA00022692"/>
    </source>
</evidence>
<evidence type="ECO:0000256" key="4">
    <source>
        <dbReference type="ARBA" id="ARBA00022538"/>
    </source>
</evidence>
<feature type="transmembrane region" description="Helical" evidence="11">
    <location>
        <begin position="7"/>
        <end position="27"/>
    </location>
</feature>
<evidence type="ECO:0000256" key="10">
    <source>
        <dbReference type="PIRNR" id="PIRNR006247"/>
    </source>
</evidence>
<dbReference type="EMBL" id="JAVRHL010000002">
    <property type="protein sequence ID" value="MDT0682612.1"/>
    <property type="molecule type" value="Genomic_DNA"/>
</dbReference>
<dbReference type="InterPro" id="IPR004772">
    <property type="entry name" value="TrkH"/>
</dbReference>
<evidence type="ECO:0000256" key="3">
    <source>
        <dbReference type="ARBA" id="ARBA00022475"/>
    </source>
</evidence>
<evidence type="ECO:0000256" key="6">
    <source>
        <dbReference type="ARBA" id="ARBA00022958"/>
    </source>
</evidence>